<accession>A0ABM6BGH0</accession>
<dbReference type="EMBL" id="CP010029">
    <property type="protein sequence ID" value="ANI28428.1"/>
    <property type="molecule type" value="Genomic_DNA"/>
</dbReference>
<dbReference type="Pfam" id="PF14412">
    <property type="entry name" value="AHH"/>
    <property type="match status" value="1"/>
</dbReference>
<dbReference type="NCBIfam" id="TIGR03696">
    <property type="entry name" value="Rhs_assc_core"/>
    <property type="match status" value="1"/>
</dbReference>
<dbReference type="PRINTS" id="PR00394">
    <property type="entry name" value="RHSPROTEIN"/>
</dbReference>
<keyword evidence="3" id="KW-1185">Reference proteome</keyword>
<dbReference type="Gene3D" id="2.180.10.10">
    <property type="entry name" value="RHS repeat-associated core"/>
    <property type="match status" value="1"/>
</dbReference>
<dbReference type="InterPro" id="IPR050708">
    <property type="entry name" value="T6SS_VgrG/RHS"/>
</dbReference>
<evidence type="ECO:0000313" key="3">
    <source>
        <dbReference type="Proteomes" id="UP000266744"/>
    </source>
</evidence>
<gene>
    <name evidence="2" type="ORF">PL78_01040</name>
</gene>
<dbReference type="InterPro" id="IPR032871">
    <property type="entry name" value="AHH_dom_containing"/>
</dbReference>
<reference evidence="2 3" key="1">
    <citation type="journal article" date="2016" name="Toxins">
        <title>The Draft Genome Sequence of the Yersinia entomophaga Entomopathogenic Type Strain MH96T.</title>
        <authorList>
            <person name="Hurst M.R."/>
            <person name="Beattie A."/>
            <person name="Altermann E."/>
            <person name="Moraga R.M."/>
            <person name="Harper L.A."/>
            <person name="Calder J."/>
            <person name="Laugraud A."/>
        </authorList>
    </citation>
    <scope>NUCLEOTIDE SEQUENCE [LARGE SCALE GENOMIC DNA]</scope>
    <source>
        <strain evidence="2 3">MH96</strain>
    </source>
</reference>
<protein>
    <recommendedName>
        <fullName evidence="4">Type IV secretion protein Rhs</fullName>
    </recommendedName>
</protein>
<name>A0ABM6BGH0_YERET</name>
<dbReference type="PANTHER" id="PTHR32305:SF15">
    <property type="entry name" value="PROTEIN RHSA-RELATED"/>
    <property type="match status" value="1"/>
</dbReference>
<proteinExistence type="predicted"/>
<feature type="region of interest" description="Disordered" evidence="1">
    <location>
        <begin position="1"/>
        <end position="24"/>
    </location>
</feature>
<evidence type="ECO:0008006" key="4">
    <source>
        <dbReference type="Google" id="ProtNLM"/>
    </source>
</evidence>
<sequence length="230" mass="25216">MAETDCRYPVSSSRNHSQPEPGLNFAGQLLDEESGLHYNRFRYYDPQACCYLSPDPIGLAGGENTYGYVHNPLSWVDPLGLAGCSTTLGRNMMEAMGLPRSTKWTGHQAHHIIPKELANHPALKKIKYYIDDAGNGIFLRRVDDGTSAMARHQGSHDGYTQAVKNALDKIDLNQSKGAILNQVKEIQGISRKGLENGHPIRPLDMDKAGGALGNGKVNAVWTNIFTKGGW</sequence>
<organism evidence="2 3">
    <name type="scientific">Yersinia entomophaga</name>
    <dbReference type="NCBI Taxonomy" id="935293"/>
    <lineage>
        <taxon>Bacteria</taxon>
        <taxon>Pseudomonadati</taxon>
        <taxon>Pseudomonadota</taxon>
        <taxon>Gammaproteobacteria</taxon>
        <taxon>Enterobacterales</taxon>
        <taxon>Yersiniaceae</taxon>
        <taxon>Yersinia</taxon>
    </lineage>
</organism>
<evidence type="ECO:0000313" key="2">
    <source>
        <dbReference type="EMBL" id="ANI28428.1"/>
    </source>
</evidence>
<evidence type="ECO:0000256" key="1">
    <source>
        <dbReference type="SAM" id="MobiDB-lite"/>
    </source>
</evidence>
<dbReference type="InterPro" id="IPR022385">
    <property type="entry name" value="Rhs_assc_core"/>
</dbReference>
<dbReference type="Proteomes" id="UP000266744">
    <property type="component" value="Chromosome"/>
</dbReference>
<dbReference type="PANTHER" id="PTHR32305">
    <property type="match status" value="1"/>
</dbReference>